<sequence>MKDSSSHVGMALETCAFFVPSNREPSKPSLAPVGIMELADHIMEGSQQPTMAPEVLPRAPVIDTEIERPGGRIPFQSIDK</sequence>
<proteinExistence type="predicted"/>
<reference evidence="1 2" key="1">
    <citation type="submission" date="2019-06" db="EMBL/GenBank/DDBJ databases">
        <title>Genomic Encyclopedia of Type Strains, Phase IV (KMG-V): Genome sequencing to study the core and pangenomes of soil and plant-associated prokaryotes.</title>
        <authorList>
            <person name="Whitman W."/>
        </authorList>
    </citation>
    <scope>NUCLEOTIDE SEQUENCE [LARGE SCALE GENOMIC DNA]</scope>
    <source>
        <strain evidence="1 2">BR 10355</strain>
    </source>
</reference>
<comment type="caution">
    <text evidence="1">The sequence shown here is derived from an EMBL/GenBank/DDBJ whole genome shotgun (WGS) entry which is preliminary data.</text>
</comment>
<name>A0A560LEV3_9BRAD</name>
<dbReference type="Proteomes" id="UP000321304">
    <property type="component" value="Unassembled WGS sequence"/>
</dbReference>
<accession>A0A560LEV3</accession>
<dbReference type="EMBL" id="VITY01000011">
    <property type="protein sequence ID" value="TWB92964.1"/>
    <property type="molecule type" value="Genomic_DNA"/>
</dbReference>
<organism evidence="1 2">
    <name type="scientific">Bradyrhizobium macuxiense</name>
    <dbReference type="NCBI Taxonomy" id="1755647"/>
    <lineage>
        <taxon>Bacteria</taxon>
        <taxon>Pseudomonadati</taxon>
        <taxon>Pseudomonadota</taxon>
        <taxon>Alphaproteobacteria</taxon>
        <taxon>Hyphomicrobiales</taxon>
        <taxon>Nitrobacteraceae</taxon>
        <taxon>Bradyrhizobium</taxon>
    </lineage>
</organism>
<dbReference type="AlphaFoldDB" id="A0A560LEV3"/>
<dbReference type="RefSeq" id="WP_146989987.1">
    <property type="nucleotide sequence ID" value="NZ_VITY01000011.1"/>
</dbReference>
<evidence type="ECO:0000313" key="2">
    <source>
        <dbReference type="Proteomes" id="UP000321304"/>
    </source>
</evidence>
<gene>
    <name evidence="1" type="ORF">FBZ93_1113</name>
</gene>
<protein>
    <submittedName>
        <fullName evidence="1">Uncharacterized protein</fullName>
    </submittedName>
</protein>
<keyword evidence="2" id="KW-1185">Reference proteome</keyword>
<evidence type="ECO:0000313" key="1">
    <source>
        <dbReference type="EMBL" id="TWB92964.1"/>
    </source>
</evidence>